<feature type="binding site" evidence="5">
    <location>
        <position position="230"/>
    </location>
    <ligand>
        <name>(2E)-4-hydroxy-3-methylbut-2-enyl diphosphate</name>
        <dbReference type="ChEBI" id="CHEBI:128753"/>
    </ligand>
</feature>
<feature type="binding site" evidence="5">
    <location>
        <position position="129"/>
    </location>
    <ligand>
        <name>isopentenyl diphosphate</name>
        <dbReference type="ChEBI" id="CHEBI:128769"/>
    </ligand>
</feature>
<evidence type="ECO:0000256" key="2">
    <source>
        <dbReference type="ARBA" id="ARBA00022723"/>
    </source>
</evidence>
<feature type="binding site" evidence="5">
    <location>
        <position position="14"/>
    </location>
    <ligand>
        <name>[4Fe-4S] cluster</name>
        <dbReference type="ChEBI" id="CHEBI:49883"/>
    </ligand>
</feature>
<comment type="function">
    <text evidence="5">Catalyzes the conversion of 1-hydroxy-2-methyl-2-(E)-butenyl 4-diphosphate (HMBPP) into a mixture of isopentenyl diphosphate (IPP) and dimethylallyl diphosphate (DMAPP). Acts in the terminal step of the DOXP/MEP pathway for isoprenoid precursor biosynthesis.</text>
</comment>
<evidence type="ECO:0000256" key="1">
    <source>
        <dbReference type="ARBA" id="ARBA00022485"/>
    </source>
</evidence>
<feature type="binding site" evidence="5">
    <location>
        <position position="273"/>
    </location>
    <ligand>
        <name>dimethylallyl diphosphate</name>
        <dbReference type="ChEBI" id="CHEBI:57623"/>
    </ligand>
</feature>
<dbReference type="CDD" id="cd13944">
    <property type="entry name" value="lytB_ispH"/>
    <property type="match status" value="1"/>
</dbReference>
<dbReference type="Gene3D" id="3.40.50.11270">
    <property type="match status" value="1"/>
</dbReference>
<reference evidence="6" key="1">
    <citation type="journal article" date="2021" name="PeerJ">
        <title>Extensive microbial diversity within the chicken gut microbiome revealed by metagenomics and culture.</title>
        <authorList>
            <person name="Gilroy R."/>
            <person name="Ravi A."/>
            <person name="Getino M."/>
            <person name="Pursley I."/>
            <person name="Horton D.L."/>
            <person name="Alikhan N.F."/>
            <person name="Baker D."/>
            <person name="Gharbi K."/>
            <person name="Hall N."/>
            <person name="Watson M."/>
            <person name="Adriaenssens E.M."/>
            <person name="Foster-Nyarko E."/>
            <person name="Jarju S."/>
            <person name="Secka A."/>
            <person name="Antonio M."/>
            <person name="Oren A."/>
            <person name="Chaudhuri R.R."/>
            <person name="La Ragione R."/>
            <person name="Hildebrand F."/>
            <person name="Pallen M.J."/>
        </authorList>
    </citation>
    <scope>NUCLEOTIDE SEQUENCE</scope>
    <source>
        <strain evidence="6">378</strain>
    </source>
</reference>
<dbReference type="EC" id="1.17.7.4" evidence="5"/>
<evidence type="ECO:0000256" key="5">
    <source>
        <dbReference type="HAMAP-Rule" id="MF_00191"/>
    </source>
</evidence>
<evidence type="ECO:0000313" key="7">
    <source>
        <dbReference type="Proteomes" id="UP000733611"/>
    </source>
</evidence>
<keyword evidence="4 5" id="KW-0411">Iron-sulfur</keyword>
<comment type="catalytic activity">
    <reaction evidence="5">
        <text>dimethylallyl diphosphate + 2 oxidized [2Fe-2S]-[ferredoxin] + H2O = (2E)-4-hydroxy-3-methylbut-2-enyl diphosphate + 2 reduced [2Fe-2S]-[ferredoxin] + 2 H(+)</text>
        <dbReference type="Rhea" id="RHEA:24825"/>
        <dbReference type="Rhea" id="RHEA-COMP:10000"/>
        <dbReference type="Rhea" id="RHEA-COMP:10001"/>
        <dbReference type="ChEBI" id="CHEBI:15377"/>
        <dbReference type="ChEBI" id="CHEBI:15378"/>
        <dbReference type="ChEBI" id="CHEBI:33737"/>
        <dbReference type="ChEBI" id="CHEBI:33738"/>
        <dbReference type="ChEBI" id="CHEBI:57623"/>
        <dbReference type="ChEBI" id="CHEBI:128753"/>
        <dbReference type="EC" id="1.17.7.4"/>
    </reaction>
</comment>
<comment type="caution">
    <text evidence="6">The sequence shown here is derived from an EMBL/GenBank/DDBJ whole genome shotgun (WGS) entry which is preliminary data.</text>
</comment>
<feature type="binding site" evidence="5">
    <location>
        <position position="229"/>
    </location>
    <ligand>
        <name>dimethylallyl diphosphate</name>
        <dbReference type="ChEBI" id="CHEBI:57623"/>
    </ligand>
</feature>
<feature type="binding site" evidence="5">
    <location>
        <position position="231"/>
    </location>
    <ligand>
        <name>(2E)-4-hydroxy-3-methylbut-2-enyl diphosphate</name>
        <dbReference type="ChEBI" id="CHEBI:128753"/>
    </ligand>
</feature>
<feature type="binding site" evidence="5">
    <location>
        <position position="229"/>
    </location>
    <ligand>
        <name>(2E)-4-hydroxy-3-methylbut-2-enyl diphosphate</name>
        <dbReference type="ChEBI" id="CHEBI:128753"/>
    </ligand>
</feature>
<keyword evidence="1 5" id="KW-0004">4Fe-4S</keyword>
<keyword evidence="3 5" id="KW-0408">Iron</keyword>
<proteinExistence type="inferred from homology"/>
<feature type="binding site" evidence="5">
    <location>
        <position position="79"/>
    </location>
    <ligand>
        <name>dimethylallyl diphosphate</name>
        <dbReference type="ChEBI" id="CHEBI:57623"/>
    </ligand>
</feature>
<evidence type="ECO:0000256" key="3">
    <source>
        <dbReference type="ARBA" id="ARBA00023004"/>
    </source>
</evidence>
<feature type="binding site" evidence="5">
    <location>
        <position position="101"/>
    </location>
    <ligand>
        <name>[4Fe-4S] cluster</name>
        <dbReference type="ChEBI" id="CHEBI:49883"/>
    </ligand>
</feature>
<feature type="binding site" evidence="5">
    <location>
        <position position="231"/>
    </location>
    <ligand>
        <name>dimethylallyl diphosphate</name>
        <dbReference type="ChEBI" id="CHEBI:57623"/>
    </ligand>
</feature>
<dbReference type="PANTHER" id="PTHR30426">
    <property type="entry name" value="4-HYDROXY-3-METHYLBUT-2-ENYL DIPHOSPHATE REDUCTASE"/>
    <property type="match status" value="1"/>
</dbReference>
<name>A0A948TEC4_9GAMM</name>
<evidence type="ECO:0000256" key="4">
    <source>
        <dbReference type="ARBA" id="ARBA00023014"/>
    </source>
</evidence>
<dbReference type="GO" id="GO:0019288">
    <property type="term" value="P:isopentenyl diphosphate biosynthetic process, methylerythritol 4-phosphate pathway"/>
    <property type="evidence" value="ECO:0007669"/>
    <property type="project" value="UniProtKB-UniRule"/>
</dbReference>
<dbReference type="Proteomes" id="UP000733611">
    <property type="component" value="Unassembled WGS sequence"/>
</dbReference>
<feature type="binding site" evidence="5">
    <location>
        <position position="44"/>
    </location>
    <ligand>
        <name>isopentenyl diphosphate</name>
        <dbReference type="ChEBI" id="CHEBI:128769"/>
    </ligand>
</feature>
<dbReference type="GO" id="GO:0051745">
    <property type="term" value="F:4-hydroxy-3-methylbut-2-enyl diphosphate reductase activity"/>
    <property type="evidence" value="ECO:0007669"/>
    <property type="project" value="UniProtKB-UniRule"/>
</dbReference>
<keyword evidence="5" id="KW-0414">Isoprene biosynthesis</keyword>
<reference evidence="6" key="2">
    <citation type="submission" date="2021-04" db="EMBL/GenBank/DDBJ databases">
        <authorList>
            <person name="Gilroy R."/>
        </authorList>
    </citation>
    <scope>NUCLEOTIDE SEQUENCE</scope>
    <source>
        <strain evidence="6">378</strain>
    </source>
</reference>
<organism evidence="6 7">
    <name type="scientific">Candidatus Anaerobiospirillum pullicola</name>
    <dbReference type="NCBI Taxonomy" id="2838451"/>
    <lineage>
        <taxon>Bacteria</taxon>
        <taxon>Pseudomonadati</taxon>
        <taxon>Pseudomonadota</taxon>
        <taxon>Gammaproteobacteria</taxon>
        <taxon>Aeromonadales</taxon>
        <taxon>Succinivibrionaceae</taxon>
        <taxon>Anaerobiospirillum</taxon>
    </lineage>
</organism>
<feature type="binding site" evidence="5">
    <location>
        <position position="230"/>
    </location>
    <ligand>
        <name>dimethylallyl diphosphate</name>
        <dbReference type="ChEBI" id="CHEBI:57623"/>
    </ligand>
</feature>
<feature type="binding site" evidence="5">
    <location>
        <position position="171"/>
    </location>
    <ligand>
        <name>(2E)-4-hydroxy-3-methylbut-2-enyl diphosphate</name>
        <dbReference type="ChEBI" id="CHEBI:128753"/>
    </ligand>
</feature>
<dbReference type="NCBIfam" id="TIGR00216">
    <property type="entry name" value="ispH_lytB"/>
    <property type="match status" value="1"/>
</dbReference>
<dbReference type="Pfam" id="PF02401">
    <property type="entry name" value="LYTB"/>
    <property type="match status" value="1"/>
</dbReference>
<gene>
    <name evidence="5 6" type="primary">ispH</name>
    <name evidence="6" type="ORF">H9847_01355</name>
</gene>
<dbReference type="GO" id="GO:0051539">
    <property type="term" value="F:4 iron, 4 sulfur cluster binding"/>
    <property type="evidence" value="ECO:0007669"/>
    <property type="project" value="UniProtKB-UniRule"/>
</dbReference>
<feature type="binding site" evidence="5">
    <location>
        <position position="44"/>
    </location>
    <ligand>
        <name>(2E)-4-hydroxy-3-methylbut-2-enyl diphosphate</name>
        <dbReference type="ChEBI" id="CHEBI:128753"/>
    </ligand>
</feature>
<dbReference type="GO" id="GO:0046872">
    <property type="term" value="F:metal ion binding"/>
    <property type="evidence" value="ECO:0007669"/>
    <property type="project" value="UniProtKB-KW"/>
</dbReference>
<feature type="binding site" evidence="5">
    <location>
        <position position="79"/>
    </location>
    <ligand>
        <name>isopentenyl diphosphate</name>
        <dbReference type="ChEBI" id="CHEBI:128769"/>
    </ligand>
</feature>
<dbReference type="Gene3D" id="3.40.1010.20">
    <property type="entry name" value="4-hydroxy-3-methylbut-2-enyl diphosphate reductase, catalytic domain"/>
    <property type="match status" value="2"/>
</dbReference>
<comment type="pathway">
    <text evidence="5">Isoprenoid biosynthesis; isopentenyl diphosphate biosynthesis via DXP pathway; isopentenyl diphosphate from 1-deoxy-D-xylulose 5-phosphate: step 6/6.</text>
</comment>
<sequence>MSFKILLADTRGFCAGVERAIAVVNRALDKFGAERVYVLHEVVHNKHVVADLAARGAHFVESLDAIPEPASKIVIFSAHGVGLDTIAKAHDLQLMVIDATCPLVSRIHHKIAKAAAAHQEVVIIGHDGHQEVLGSVGQYDGPKDLVHVILTPDDVEKLELKTEQAIFATQTTLSIEETAKTVAALKQKFPFITGPKNDDTCFATQHRQAAVKLLAQKCDLVIVAGSQNSSNSRRLSEVAQSEGVRSYLIDDSSAITEDMLAGVKCVGVTAGASVPEYIVTEILDYLKTKGAESVEAIGPSQKSGAFPLPEGLR</sequence>
<accession>A0A948TEC4</accession>
<keyword evidence="2 5" id="KW-0479">Metal-binding</keyword>
<feature type="binding site" evidence="5">
    <location>
        <position position="273"/>
    </location>
    <ligand>
        <name>isopentenyl diphosphate</name>
        <dbReference type="ChEBI" id="CHEBI:128769"/>
    </ligand>
</feature>
<dbReference type="EMBL" id="JAHLFE010000021">
    <property type="protein sequence ID" value="MBU3843510.1"/>
    <property type="molecule type" value="Genomic_DNA"/>
</dbReference>
<comment type="cofactor">
    <cofactor evidence="5">
        <name>[4Fe-4S] cluster</name>
        <dbReference type="ChEBI" id="CHEBI:49883"/>
    </cofactor>
    <text evidence="5">Binds 1 [4Fe-4S] cluster per subunit.</text>
</comment>
<dbReference type="GO" id="GO:0016114">
    <property type="term" value="P:terpenoid biosynthetic process"/>
    <property type="evidence" value="ECO:0007669"/>
    <property type="project" value="UniProtKB-UniRule"/>
</dbReference>
<dbReference type="AlphaFoldDB" id="A0A948TEC4"/>
<dbReference type="GO" id="GO:0050992">
    <property type="term" value="P:dimethylallyl diphosphate biosynthetic process"/>
    <property type="evidence" value="ECO:0007669"/>
    <property type="project" value="UniProtKB-UniRule"/>
</dbReference>
<comment type="pathway">
    <text evidence="5">Isoprenoid biosynthesis; dimethylallyl diphosphate biosynthesis; dimethylallyl diphosphate from (2E)-4-hydroxy-3-methylbutenyl diphosphate: step 1/1.</text>
</comment>
<feature type="binding site" evidence="5">
    <location>
        <position position="44"/>
    </location>
    <ligand>
        <name>dimethylallyl diphosphate</name>
        <dbReference type="ChEBI" id="CHEBI:57623"/>
    </ligand>
</feature>
<feature type="binding site" evidence="5">
    <location>
        <position position="79"/>
    </location>
    <ligand>
        <name>(2E)-4-hydroxy-3-methylbut-2-enyl diphosphate</name>
        <dbReference type="ChEBI" id="CHEBI:128753"/>
    </ligand>
</feature>
<comment type="similarity">
    <text evidence="5">Belongs to the IspH family.</text>
</comment>
<feature type="binding site" evidence="5">
    <location>
        <position position="230"/>
    </location>
    <ligand>
        <name>isopentenyl diphosphate</name>
        <dbReference type="ChEBI" id="CHEBI:128769"/>
    </ligand>
</feature>
<feature type="binding site" evidence="5">
    <location>
        <position position="231"/>
    </location>
    <ligand>
        <name>isopentenyl diphosphate</name>
        <dbReference type="ChEBI" id="CHEBI:128769"/>
    </ligand>
</feature>
<feature type="binding site" evidence="5">
    <location>
        <position position="229"/>
    </location>
    <ligand>
        <name>isopentenyl diphosphate</name>
        <dbReference type="ChEBI" id="CHEBI:128769"/>
    </ligand>
</feature>
<keyword evidence="5 6" id="KW-0560">Oxidoreductase</keyword>
<evidence type="ECO:0000313" key="6">
    <source>
        <dbReference type="EMBL" id="MBU3843510.1"/>
    </source>
</evidence>
<feature type="binding site" evidence="5">
    <location>
        <position position="273"/>
    </location>
    <ligand>
        <name>(2E)-4-hydroxy-3-methylbut-2-enyl diphosphate</name>
        <dbReference type="ChEBI" id="CHEBI:128753"/>
    </ligand>
</feature>
<feature type="binding site" evidence="5">
    <location>
        <position position="201"/>
    </location>
    <ligand>
        <name>[4Fe-4S] cluster</name>
        <dbReference type="ChEBI" id="CHEBI:49883"/>
    </ligand>
</feature>
<dbReference type="HAMAP" id="MF_00191">
    <property type="entry name" value="IspH"/>
    <property type="match status" value="1"/>
</dbReference>
<dbReference type="InterPro" id="IPR003451">
    <property type="entry name" value="LytB/IspH"/>
</dbReference>
<comment type="catalytic activity">
    <reaction evidence="5">
        <text>isopentenyl diphosphate + 2 oxidized [2Fe-2S]-[ferredoxin] + H2O = (2E)-4-hydroxy-3-methylbut-2-enyl diphosphate + 2 reduced [2Fe-2S]-[ferredoxin] + 2 H(+)</text>
        <dbReference type="Rhea" id="RHEA:24488"/>
        <dbReference type="Rhea" id="RHEA-COMP:10000"/>
        <dbReference type="Rhea" id="RHEA-COMP:10001"/>
        <dbReference type="ChEBI" id="CHEBI:15377"/>
        <dbReference type="ChEBI" id="CHEBI:15378"/>
        <dbReference type="ChEBI" id="CHEBI:33737"/>
        <dbReference type="ChEBI" id="CHEBI:33738"/>
        <dbReference type="ChEBI" id="CHEBI:128753"/>
        <dbReference type="ChEBI" id="CHEBI:128769"/>
        <dbReference type="EC" id="1.17.7.4"/>
    </reaction>
</comment>
<feature type="binding site" evidence="5">
    <location>
        <position position="129"/>
    </location>
    <ligand>
        <name>(2E)-4-hydroxy-3-methylbut-2-enyl diphosphate</name>
        <dbReference type="ChEBI" id="CHEBI:128753"/>
    </ligand>
</feature>
<dbReference type="PANTHER" id="PTHR30426:SF0">
    <property type="entry name" value="4-HYDROXY-3-METHYLBUT-2-ENYL DIPHOSPHATE REDUCTASE"/>
    <property type="match status" value="1"/>
</dbReference>
<protein>
    <recommendedName>
        <fullName evidence="5">4-hydroxy-3-methylbut-2-enyl diphosphate reductase</fullName>
        <shortName evidence="5">HMBPP reductase</shortName>
        <ecNumber evidence="5">1.17.7.4</ecNumber>
    </recommendedName>
</protein>
<feature type="binding site" evidence="5">
    <location>
        <position position="129"/>
    </location>
    <ligand>
        <name>dimethylallyl diphosphate</name>
        <dbReference type="ChEBI" id="CHEBI:57623"/>
    </ligand>
</feature>
<feature type="active site" description="Proton donor" evidence="5">
    <location>
        <position position="131"/>
    </location>
</feature>